<proteinExistence type="predicted"/>
<dbReference type="Gene3D" id="3.30.559.10">
    <property type="entry name" value="Chloramphenicol acetyltransferase-like domain"/>
    <property type="match status" value="2"/>
</dbReference>
<dbReference type="GO" id="GO:0031177">
    <property type="term" value="F:phosphopantetheine binding"/>
    <property type="evidence" value="ECO:0007669"/>
    <property type="project" value="InterPro"/>
</dbReference>
<dbReference type="GO" id="GO:0043041">
    <property type="term" value="P:amino acid activation for nonribosomal peptide biosynthetic process"/>
    <property type="evidence" value="ECO:0007669"/>
    <property type="project" value="TreeGrafter"/>
</dbReference>
<dbReference type="Pfam" id="PF00550">
    <property type="entry name" value="PP-binding"/>
    <property type="match status" value="1"/>
</dbReference>
<dbReference type="Gene3D" id="1.10.1200.10">
    <property type="entry name" value="ACP-like"/>
    <property type="match status" value="1"/>
</dbReference>
<evidence type="ECO:0000313" key="7">
    <source>
        <dbReference type="Proteomes" id="UP000192656"/>
    </source>
</evidence>
<dbReference type="GO" id="GO:0003824">
    <property type="term" value="F:catalytic activity"/>
    <property type="evidence" value="ECO:0007669"/>
    <property type="project" value="InterPro"/>
</dbReference>
<protein>
    <submittedName>
        <fullName evidence="6">Phosphopantetheine attachment site</fullName>
    </submittedName>
</protein>
<dbReference type="EMBL" id="FWXR01000005">
    <property type="protein sequence ID" value="SMC63159.1"/>
    <property type="molecule type" value="Genomic_DNA"/>
</dbReference>
<reference evidence="6 7" key="1">
    <citation type="submission" date="2017-04" db="EMBL/GenBank/DDBJ databases">
        <authorList>
            <person name="Afonso C.L."/>
            <person name="Miller P.J."/>
            <person name="Scott M.A."/>
            <person name="Spackman E."/>
            <person name="Goraichik I."/>
            <person name="Dimitrov K.M."/>
            <person name="Suarez D.L."/>
            <person name="Swayne D.E."/>
        </authorList>
    </citation>
    <scope>NUCLEOTIDE SEQUENCE [LARGE SCALE GENOMIC DNA]</scope>
    <source>
        <strain evidence="6 7">CGMCC 1.10972</strain>
    </source>
</reference>
<keyword evidence="2" id="KW-0596">Phosphopantetheine</keyword>
<dbReference type="STRING" id="937218.SAMN06297251_10526"/>
<dbReference type="Gene3D" id="3.30.559.30">
    <property type="entry name" value="Nonribosomal peptide synthetase, condensation domain"/>
    <property type="match status" value="1"/>
</dbReference>
<dbReference type="GO" id="GO:0044550">
    <property type="term" value="P:secondary metabolite biosynthetic process"/>
    <property type="evidence" value="ECO:0007669"/>
    <property type="project" value="TreeGrafter"/>
</dbReference>
<dbReference type="Pfam" id="PF00668">
    <property type="entry name" value="Condensation"/>
    <property type="match status" value="1"/>
</dbReference>
<keyword evidence="7" id="KW-1185">Reference proteome</keyword>
<evidence type="ECO:0000256" key="4">
    <source>
        <dbReference type="SAM" id="MobiDB-lite"/>
    </source>
</evidence>
<comment type="cofactor">
    <cofactor evidence="1">
        <name>pantetheine 4'-phosphate</name>
        <dbReference type="ChEBI" id="CHEBI:47942"/>
    </cofactor>
</comment>
<dbReference type="PROSITE" id="PS50075">
    <property type="entry name" value="CARRIER"/>
    <property type="match status" value="1"/>
</dbReference>
<sequence>MTTEFDRWAMNDLALVEDRQETGGERFEDGGAPQIADADESVPSADEERVWLAQMQEPDRVMKAARAVHLTGAIDSLRLVEAASALFRAEPKLGARYHFEDIGLVRRFHAEPAEGAVEILRADAIDEACGLICERQNRAFDAEREPALAVLVILLPDAVVVGALLHRIAFETASVDTVLANIARIMDGRAPTWPEARAGLDLAAPLERPAPIAGIRTPCPAPLIRSGEGELDPRPRAQVFQTTLDESALGAARDPVAVFSVTAAAFARLVLDLGGREAIDLRLPAGLQSEDAADPKTVGVVIEQGHSQAEIADKVSAVLSGRAGETRRDDGAIRPLVAVAHRPSASDCFTVKGITARRLSLPHPDDPGELRLSIGFDADRPGAIDIELATDPLVSRFAGGFLIERLVDRLIGQEATGLSLEWAGAPPSAEEAPKIAASPLAERPTFLSSTSIESLILAEFREALGAASMGPDDDFFDFGGHSLIATRIIGRLQGEHGIELRFNDLFSHPTAAGLARQATVMVVAEPETASQPRPSTMAAPLSLAQASLWKAYAAFGFGEIFNLPFALDFLQPVDERVFERAFLDILERHTGLRTLFRSEGEEVRQHVVPMAELSHYRWFWTSEDSAGIDRHDEAGHHFDLSRELPLRLRFLRDPGTGRQTLSFLFHHIVLDEWSVNLMMDELTIAYRARAEGRAPHFATTPRPFHEFAEAQAAAGIDERDVRYWTDRLNDAPQGPPLARLNTAEDQTGDSSPAGGWVEIKPSQTVCEGLYAVSKENSASLFNTVYAAIAAALAKLGDLDDLVIGTSASGRTDHSFFDTVGYFTTVVAHRLHFDADLTIGALIEQAKLTVNESMPHTHIPIDIVEEALGMAPGRDHLFGVFIQIHAKNKLNGALRAADGGEIEFRQVDPERHESLLGLQFEVMEETIGGRRSIRVLMSYRADQYGPDLVEAVSRTTGEMFERFAGPDASGVRLQDS</sequence>
<dbReference type="InterPro" id="IPR009081">
    <property type="entry name" value="PP-bd_ACP"/>
</dbReference>
<evidence type="ECO:0000259" key="5">
    <source>
        <dbReference type="PROSITE" id="PS50075"/>
    </source>
</evidence>
<organism evidence="6 7">
    <name type="scientific">Fulvimarina manganoxydans</name>
    <dbReference type="NCBI Taxonomy" id="937218"/>
    <lineage>
        <taxon>Bacteria</taxon>
        <taxon>Pseudomonadati</taxon>
        <taxon>Pseudomonadota</taxon>
        <taxon>Alphaproteobacteria</taxon>
        <taxon>Hyphomicrobiales</taxon>
        <taxon>Aurantimonadaceae</taxon>
        <taxon>Fulvimarina</taxon>
    </lineage>
</organism>
<evidence type="ECO:0000256" key="1">
    <source>
        <dbReference type="ARBA" id="ARBA00001957"/>
    </source>
</evidence>
<gene>
    <name evidence="6" type="ORF">SAMN06297251_10526</name>
</gene>
<dbReference type="PANTHER" id="PTHR45527:SF1">
    <property type="entry name" value="FATTY ACID SYNTHASE"/>
    <property type="match status" value="1"/>
</dbReference>
<evidence type="ECO:0000256" key="3">
    <source>
        <dbReference type="ARBA" id="ARBA00022553"/>
    </source>
</evidence>
<dbReference type="InterPro" id="IPR023213">
    <property type="entry name" value="CAT-like_dom_sf"/>
</dbReference>
<dbReference type="InterPro" id="IPR006162">
    <property type="entry name" value="Ppantetheine_attach_site"/>
</dbReference>
<dbReference type="InterPro" id="IPR036736">
    <property type="entry name" value="ACP-like_sf"/>
</dbReference>
<name>A0A1W2AQY6_9HYPH</name>
<dbReference type="SMART" id="SM00823">
    <property type="entry name" value="PKS_PP"/>
    <property type="match status" value="1"/>
</dbReference>
<dbReference type="InterPro" id="IPR001242">
    <property type="entry name" value="Condensation_dom"/>
</dbReference>
<dbReference type="PANTHER" id="PTHR45527">
    <property type="entry name" value="NONRIBOSOMAL PEPTIDE SYNTHETASE"/>
    <property type="match status" value="1"/>
</dbReference>
<accession>A0A1W2AQY6</accession>
<evidence type="ECO:0000313" key="6">
    <source>
        <dbReference type="EMBL" id="SMC63159.1"/>
    </source>
</evidence>
<dbReference type="GO" id="GO:0005737">
    <property type="term" value="C:cytoplasm"/>
    <property type="evidence" value="ECO:0007669"/>
    <property type="project" value="TreeGrafter"/>
</dbReference>
<feature type="region of interest" description="Disordered" evidence="4">
    <location>
        <begin position="729"/>
        <end position="756"/>
    </location>
</feature>
<dbReference type="InterPro" id="IPR020806">
    <property type="entry name" value="PKS_PP-bd"/>
</dbReference>
<dbReference type="PROSITE" id="PS00012">
    <property type="entry name" value="PHOSPHOPANTETHEINE"/>
    <property type="match status" value="1"/>
</dbReference>
<evidence type="ECO:0000256" key="2">
    <source>
        <dbReference type="ARBA" id="ARBA00022450"/>
    </source>
</evidence>
<dbReference type="AlphaFoldDB" id="A0A1W2AQY6"/>
<feature type="domain" description="Carrier" evidence="5">
    <location>
        <begin position="447"/>
        <end position="522"/>
    </location>
</feature>
<dbReference type="SUPFAM" id="SSF47336">
    <property type="entry name" value="ACP-like"/>
    <property type="match status" value="1"/>
</dbReference>
<dbReference type="SUPFAM" id="SSF52777">
    <property type="entry name" value="CoA-dependent acyltransferases"/>
    <property type="match status" value="3"/>
</dbReference>
<dbReference type="Proteomes" id="UP000192656">
    <property type="component" value="Unassembled WGS sequence"/>
</dbReference>
<feature type="region of interest" description="Disordered" evidence="4">
    <location>
        <begin position="21"/>
        <end position="43"/>
    </location>
</feature>
<dbReference type="RefSeq" id="WP_244556840.1">
    <property type="nucleotide sequence ID" value="NZ_FWXR01000005.1"/>
</dbReference>
<keyword evidence="3" id="KW-0597">Phosphoprotein</keyword>